<protein>
    <recommendedName>
        <fullName evidence="8">Glycosyltransferase 61 catalytic domain-containing protein</fullName>
    </recommendedName>
</protein>
<evidence type="ECO:0000313" key="10">
    <source>
        <dbReference type="Proteomes" id="UP000292702"/>
    </source>
</evidence>
<keyword evidence="7" id="KW-0325">Glycoprotein</keyword>
<dbReference type="AlphaFoldDB" id="A0A4V6N770"/>
<comment type="caution">
    <text evidence="9">The sequence shown here is derived from an EMBL/GenBank/DDBJ whole genome shotgun (WGS) entry which is preliminary data.</text>
</comment>
<dbReference type="PANTHER" id="PTHR20961:SF38">
    <property type="entry name" value="PROTEIN O-LINKED-MANNOSE BETA-1,4-N-ACETYLGLUCOSAMINYLTRANSFERASE 2"/>
    <property type="match status" value="1"/>
</dbReference>
<dbReference type="InterPro" id="IPR007657">
    <property type="entry name" value="Glycosyltransferase_61"/>
</dbReference>
<evidence type="ECO:0000313" key="9">
    <source>
        <dbReference type="EMBL" id="TCD67077.1"/>
    </source>
</evidence>
<dbReference type="PANTHER" id="PTHR20961">
    <property type="entry name" value="GLYCOSYLTRANSFERASE"/>
    <property type="match status" value="1"/>
</dbReference>
<dbReference type="GO" id="GO:0035269">
    <property type="term" value="P:protein O-linked glycosylation via mannose"/>
    <property type="evidence" value="ECO:0007669"/>
    <property type="project" value="TreeGrafter"/>
</dbReference>
<dbReference type="EMBL" id="RWJN01000111">
    <property type="protein sequence ID" value="TCD67077.1"/>
    <property type="molecule type" value="Genomic_DNA"/>
</dbReference>
<evidence type="ECO:0000259" key="8">
    <source>
        <dbReference type="Pfam" id="PF04577"/>
    </source>
</evidence>
<reference evidence="9 10" key="1">
    <citation type="submission" date="2018-11" db="EMBL/GenBank/DDBJ databases">
        <title>Genome assembly of Steccherinum ochraceum LE-BIN_3174, the white-rot fungus of the Steccherinaceae family (The Residual Polyporoid clade, Polyporales, Basidiomycota).</title>
        <authorList>
            <person name="Fedorova T.V."/>
            <person name="Glazunova O.A."/>
            <person name="Landesman E.O."/>
            <person name="Moiseenko K.V."/>
            <person name="Psurtseva N.V."/>
            <person name="Savinova O.S."/>
            <person name="Shakhova N.V."/>
            <person name="Tyazhelova T.V."/>
            <person name="Vasina D.V."/>
        </authorList>
    </citation>
    <scope>NUCLEOTIDE SEQUENCE [LARGE SCALE GENOMIC DNA]</scope>
    <source>
        <strain evidence="9 10">LE-BIN_3174</strain>
    </source>
</reference>
<keyword evidence="4" id="KW-0812">Transmembrane</keyword>
<dbReference type="GO" id="GO:0016020">
    <property type="term" value="C:membrane"/>
    <property type="evidence" value="ECO:0007669"/>
    <property type="project" value="UniProtKB-SubCell"/>
</dbReference>
<keyword evidence="3" id="KW-0808">Transferase</keyword>
<evidence type="ECO:0000256" key="2">
    <source>
        <dbReference type="ARBA" id="ARBA00022676"/>
    </source>
</evidence>
<dbReference type="InterPro" id="IPR049625">
    <property type="entry name" value="Glyco_transf_61_cat"/>
</dbReference>
<keyword evidence="5" id="KW-1133">Transmembrane helix</keyword>
<dbReference type="Proteomes" id="UP000292702">
    <property type="component" value="Unassembled WGS sequence"/>
</dbReference>
<name>A0A4V6N770_9APHY</name>
<evidence type="ECO:0000256" key="5">
    <source>
        <dbReference type="ARBA" id="ARBA00022989"/>
    </source>
</evidence>
<proteinExistence type="predicted"/>
<organism evidence="9 10">
    <name type="scientific">Steccherinum ochraceum</name>
    <dbReference type="NCBI Taxonomy" id="92696"/>
    <lineage>
        <taxon>Eukaryota</taxon>
        <taxon>Fungi</taxon>
        <taxon>Dikarya</taxon>
        <taxon>Basidiomycota</taxon>
        <taxon>Agaricomycotina</taxon>
        <taxon>Agaricomycetes</taxon>
        <taxon>Polyporales</taxon>
        <taxon>Steccherinaceae</taxon>
        <taxon>Steccherinum</taxon>
    </lineage>
</organism>
<dbReference type="Pfam" id="PF04577">
    <property type="entry name" value="Glyco_transf_61"/>
    <property type="match status" value="1"/>
</dbReference>
<accession>A0A4V6N770</accession>
<evidence type="ECO:0000256" key="1">
    <source>
        <dbReference type="ARBA" id="ARBA00004167"/>
    </source>
</evidence>
<evidence type="ECO:0000256" key="3">
    <source>
        <dbReference type="ARBA" id="ARBA00022679"/>
    </source>
</evidence>
<evidence type="ECO:0000256" key="4">
    <source>
        <dbReference type="ARBA" id="ARBA00022692"/>
    </source>
</evidence>
<dbReference type="OrthoDB" id="529273at2759"/>
<dbReference type="GO" id="GO:0005783">
    <property type="term" value="C:endoplasmic reticulum"/>
    <property type="evidence" value="ECO:0007669"/>
    <property type="project" value="TreeGrafter"/>
</dbReference>
<comment type="subcellular location">
    <subcellularLocation>
        <location evidence="1">Membrane</location>
        <topology evidence="1">Single-pass membrane protein</topology>
    </subcellularLocation>
</comment>
<dbReference type="STRING" id="92696.A0A4V6N770"/>
<evidence type="ECO:0000256" key="6">
    <source>
        <dbReference type="ARBA" id="ARBA00023136"/>
    </source>
</evidence>
<keyword evidence="2" id="KW-0328">Glycosyltransferase</keyword>
<keyword evidence="10" id="KW-1185">Reference proteome</keyword>
<gene>
    <name evidence="9" type="ORF">EIP91_000590</name>
</gene>
<evidence type="ECO:0000256" key="7">
    <source>
        <dbReference type="ARBA" id="ARBA00023180"/>
    </source>
</evidence>
<dbReference type="GO" id="GO:0097363">
    <property type="term" value="F:protein O-acetylglucosaminyltransferase activity"/>
    <property type="evidence" value="ECO:0007669"/>
    <property type="project" value="TreeGrafter"/>
</dbReference>
<sequence>MFNDPAQFLDHYYHFCAELLLGAWSFWQGGHDAQVDSARPDVTTAPPVHRAMPFLPTPTLLDGETDQTWFQLDWQDRILSTSSPGTSSRAWHFEKVLLADRSAAFRGEVCGGTNQRTAAESYHYMQRAGNLTKWWWEPIRRSVLRFGGVSDELLDIPVQVEADAMARVVAKPEDLTRDRKRQRIVVTYISRQGARRHLIDEDHKALVAALDEMCATRGWELNVVQAEKLSKDEQVSLMARTTILLGVHGNGLTHLILLPPTPISTVIEIFYPGGFAHDYEWTTRALGMKHFAVRNDTWSTHPRAPWVAYPEGFQGTQIPVHAPTVIKIIEDRVAGKLPNSEFLARVERIQERDDAS</sequence>
<feature type="domain" description="Glycosyltransferase 61 catalytic" evidence="8">
    <location>
        <begin position="180"/>
        <end position="261"/>
    </location>
</feature>
<keyword evidence="6" id="KW-0472">Membrane</keyword>